<dbReference type="AlphaFoldDB" id="A0A1L3ZDF5"/>
<dbReference type="EMBL" id="CP018228">
    <property type="protein sequence ID" value="API53618.1"/>
    <property type="molecule type" value="Genomic_DNA"/>
</dbReference>
<proteinExistence type="predicted"/>
<gene>
    <name evidence="1" type="ORF">BMW22_20180</name>
</gene>
<evidence type="ECO:0000313" key="2">
    <source>
        <dbReference type="Proteomes" id="UP000183050"/>
    </source>
</evidence>
<sequence>MRRFSVEPEEYELLKAACEATAASHPDLQRSQRESPDESAKSIEDEISGFLGAIWQDRKTVYDSAEQALQPLCLLYDLALLQVCDLSHFGLKNAHHRSRVIWPEDQLPVQPSPNAVFYVLASNLAQSMQAFRLLVLHGFEGQARATFRGVIETADLLIMVLASEATYREFIKSFEDPNESYKHWRSHLSPSKIRAAVSLLEDDDPLSIPIDQTPNEVRKDMYQWLSNFVHVNFVAHIVAAHPEDIAGNSRPLAMLGDVGEASRATLAHGLLYLWITLLRIEKLLWEQHRWKGFRGKRSRKWFKYRCRALDELFLSYLPTYWEKNPVAGTQSI</sequence>
<dbReference type="Proteomes" id="UP000183050">
    <property type="component" value="Chromosome"/>
</dbReference>
<organism evidence="1 2">
    <name type="scientific">Rhizobium leguminosarum</name>
    <dbReference type="NCBI Taxonomy" id="384"/>
    <lineage>
        <taxon>Bacteria</taxon>
        <taxon>Pseudomonadati</taxon>
        <taxon>Pseudomonadota</taxon>
        <taxon>Alphaproteobacteria</taxon>
        <taxon>Hyphomicrobiales</taxon>
        <taxon>Rhizobiaceae</taxon>
        <taxon>Rhizobium/Agrobacterium group</taxon>
        <taxon>Rhizobium</taxon>
    </lineage>
</organism>
<protein>
    <submittedName>
        <fullName evidence="1">Uncharacterized protein</fullName>
    </submittedName>
</protein>
<name>A0A1L3ZDF5_RHILE</name>
<reference evidence="1 2" key="1">
    <citation type="submission" date="2016-11" db="EMBL/GenBank/DDBJ databases">
        <title>Rhizobium leguminosarum bv. viciae strain Vaf12 isolated from Vavilovia formosa root nodules from Russia, Dagestan.</title>
        <authorList>
            <person name="Kimeklis A."/>
        </authorList>
    </citation>
    <scope>NUCLEOTIDE SEQUENCE [LARGE SCALE GENOMIC DNA]</scope>
    <source>
        <strain evidence="1 2">Vaf-108</strain>
    </source>
</reference>
<evidence type="ECO:0000313" key="1">
    <source>
        <dbReference type="EMBL" id="API53618.1"/>
    </source>
</evidence>
<accession>A0A1L3ZDF5</accession>